<evidence type="ECO:0000256" key="3">
    <source>
        <dbReference type="ARBA" id="ARBA00023163"/>
    </source>
</evidence>
<comment type="caution">
    <text evidence="7">The sequence shown here is derived from an EMBL/GenBank/DDBJ whole genome shotgun (WGS) entry which is preliminary data.</text>
</comment>
<dbReference type="InterPro" id="IPR011006">
    <property type="entry name" value="CheY-like_superfamily"/>
</dbReference>
<dbReference type="PANTHER" id="PTHR43280">
    <property type="entry name" value="ARAC-FAMILY TRANSCRIPTIONAL REGULATOR"/>
    <property type="match status" value="1"/>
</dbReference>
<evidence type="ECO:0000259" key="5">
    <source>
        <dbReference type="PROSITE" id="PS01124"/>
    </source>
</evidence>
<dbReference type="SUPFAM" id="SSF52172">
    <property type="entry name" value="CheY-like"/>
    <property type="match status" value="1"/>
</dbReference>
<evidence type="ECO:0000256" key="2">
    <source>
        <dbReference type="ARBA" id="ARBA00023125"/>
    </source>
</evidence>
<dbReference type="Gene3D" id="1.10.10.60">
    <property type="entry name" value="Homeodomain-like"/>
    <property type="match status" value="2"/>
</dbReference>
<dbReference type="CDD" id="cd17536">
    <property type="entry name" value="REC_YesN-like"/>
    <property type="match status" value="1"/>
</dbReference>
<dbReference type="Proteomes" id="UP001589838">
    <property type="component" value="Unassembled WGS sequence"/>
</dbReference>
<organism evidence="7 8">
    <name type="scientific">Halalkalibacter kiskunsagensis</name>
    <dbReference type="NCBI Taxonomy" id="1548599"/>
    <lineage>
        <taxon>Bacteria</taxon>
        <taxon>Bacillati</taxon>
        <taxon>Bacillota</taxon>
        <taxon>Bacilli</taxon>
        <taxon>Bacillales</taxon>
        <taxon>Bacillaceae</taxon>
        <taxon>Halalkalibacter</taxon>
    </lineage>
</organism>
<keyword evidence="3" id="KW-0804">Transcription</keyword>
<dbReference type="PROSITE" id="PS50110">
    <property type="entry name" value="RESPONSE_REGULATORY"/>
    <property type="match status" value="1"/>
</dbReference>
<dbReference type="Gene3D" id="3.40.50.2300">
    <property type="match status" value="1"/>
</dbReference>
<dbReference type="Pfam" id="PF12833">
    <property type="entry name" value="HTH_18"/>
    <property type="match status" value="1"/>
</dbReference>
<evidence type="ECO:0000256" key="4">
    <source>
        <dbReference type="PROSITE-ProRule" id="PRU00169"/>
    </source>
</evidence>
<dbReference type="PROSITE" id="PS01124">
    <property type="entry name" value="HTH_ARAC_FAMILY_2"/>
    <property type="match status" value="1"/>
</dbReference>
<dbReference type="PROSITE" id="PS00041">
    <property type="entry name" value="HTH_ARAC_FAMILY_1"/>
    <property type="match status" value="1"/>
</dbReference>
<feature type="domain" description="HTH araC/xylS-type" evidence="5">
    <location>
        <begin position="157"/>
        <end position="255"/>
    </location>
</feature>
<feature type="domain" description="Response regulatory" evidence="6">
    <location>
        <begin position="5"/>
        <end position="122"/>
    </location>
</feature>
<dbReference type="PRINTS" id="PR00032">
    <property type="entry name" value="HTHARAC"/>
</dbReference>
<reference evidence="7 8" key="1">
    <citation type="submission" date="2024-09" db="EMBL/GenBank/DDBJ databases">
        <authorList>
            <person name="Sun Q."/>
            <person name="Mori K."/>
        </authorList>
    </citation>
    <scope>NUCLEOTIDE SEQUENCE [LARGE SCALE GENOMIC DNA]</scope>
    <source>
        <strain evidence="7 8">NCAIM B.02610</strain>
    </source>
</reference>
<evidence type="ECO:0000313" key="8">
    <source>
        <dbReference type="Proteomes" id="UP001589838"/>
    </source>
</evidence>
<dbReference type="Pfam" id="PF00072">
    <property type="entry name" value="Response_reg"/>
    <property type="match status" value="1"/>
</dbReference>
<dbReference type="InterPro" id="IPR001789">
    <property type="entry name" value="Sig_transdc_resp-reg_receiver"/>
</dbReference>
<dbReference type="InterPro" id="IPR020449">
    <property type="entry name" value="Tscrpt_reg_AraC-type_HTH"/>
</dbReference>
<sequence>MRAKTILVVDDEPRTRQGLKKTLDNWADGRFEIITAASGEEALAVIRDAKIQLLITDIRMPEMTGLQLLKLIENEGHKPVAIVISAYSEFDYAQEAIRFGVLNYLLKPVMKSKLIEAVEQALQVGESREHEGIIKKVVDERLIDLEKRSLQTESPIKKAMDYVNENAKEKLSMREVAEYVHLNPSYFSVLFKDQTNMTFSEYVTRRKLQNAKNLLLSTKLPIADVAEEVGYQTSKYFIKIFKEYEGKTPSQYRKELSE</sequence>
<dbReference type="SMART" id="SM00342">
    <property type="entry name" value="HTH_ARAC"/>
    <property type="match status" value="1"/>
</dbReference>
<dbReference type="RefSeq" id="WP_335962633.1">
    <property type="nucleotide sequence ID" value="NZ_JAXBLX010000031.1"/>
</dbReference>
<dbReference type="PANTHER" id="PTHR43280:SF28">
    <property type="entry name" value="HTH-TYPE TRANSCRIPTIONAL ACTIVATOR RHAS"/>
    <property type="match status" value="1"/>
</dbReference>
<keyword evidence="2" id="KW-0238">DNA-binding</keyword>
<proteinExistence type="predicted"/>
<evidence type="ECO:0000259" key="6">
    <source>
        <dbReference type="PROSITE" id="PS50110"/>
    </source>
</evidence>
<gene>
    <name evidence="7" type="ORF">ACFFHM_05175</name>
</gene>
<dbReference type="InterPro" id="IPR018062">
    <property type="entry name" value="HTH_AraC-typ_CS"/>
</dbReference>
<dbReference type="SMART" id="SM00448">
    <property type="entry name" value="REC"/>
    <property type="match status" value="1"/>
</dbReference>
<dbReference type="SUPFAM" id="SSF46689">
    <property type="entry name" value="Homeodomain-like"/>
    <property type="match status" value="2"/>
</dbReference>
<keyword evidence="1" id="KW-0805">Transcription regulation</keyword>
<protein>
    <submittedName>
        <fullName evidence="7">Response regulator</fullName>
    </submittedName>
</protein>
<dbReference type="EMBL" id="JBHLUX010000015">
    <property type="protein sequence ID" value="MFC0469943.1"/>
    <property type="molecule type" value="Genomic_DNA"/>
</dbReference>
<evidence type="ECO:0000313" key="7">
    <source>
        <dbReference type="EMBL" id="MFC0469943.1"/>
    </source>
</evidence>
<keyword evidence="8" id="KW-1185">Reference proteome</keyword>
<dbReference type="InterPro" id="IPR018060">
    <property type="entry name" value="HTH_AraC"/>
</dbReference>
<keyword evidence="4" id="KW-0597">Phosphoprotein</keyword>
<dbReference type="InterPro" id="IPR009057">
    <property type="entry name" value="Homeodomain-like_sf"/>
</dbReference>
<accession>A0ABV6K9F3</accession>
<feature type="modified residue" description="4-aspartylphosphate" evidence="4">
    <location>
        <position position="57"/>
    </location>
</feature>
<evidence type="ECO:0000256" key="1">
    <source>
        <dbReference type="ARBA" id="ARBA00023015"/>
    </source>
</evidence>
<name>A0ABV6K9F3_9BACI</name>